<evidence type="ECO:0000256" key="2">
    <source>
        <dbReference type="ARBA" id="ARBA00025223"/>
    </source>
</evidence>
<gene>
    <name evidence="4" type="ORF">POM88_048019</name>
</gene>
<dbReference type="PANTHER" id="PTHR10460">
    <property type="entry name" value="ABL INTERACTOR FAMILY MEMBER"/>
    <property type="match status" value="1"/>
</dbReference>
<comment type="caution">
    <text evidence="4">The sequence shown here is derived from an EMBL/GenBank/DDBJ whole genome shotgun (WGS) entry which is preliminary data.</text>
</comment>
<name>A0AAD8GVF9_9APIA</name>
<protein>
    <recommendedName>
        <fullName evidence="6">Protein ABIL5</fullName>
    </recommendedName>
</protein>
<evidence type="ECO:0008006" key="6">
    <source>
        <dbReference type="Google" id="ProtNLM"/>
    </source>
</evidence>
<reference evidence="4" key="1">
    <citation type="submission" date="2023-02" db="EMBL/GenBank/DDBJ databases">
        <title>Genome of toxic invasive species Heracleum sosnowskyi carries increased number of genes despite the absence of recent whole-genome duplications.</title>
        <authorList>
            <person name="Schelkunov M."/>
            <person name="Shtratnikova V."/>
            <person name="Makarenko M."/>
            <person name="Klepikova A."/>
            <person name="Omelchenko D."/>
            <person name="Novikova G."/>
            <person name="Obukhova E."/>
            <person name="Bogdanov V."/>
            <person name="Penin A."/>
            <person name="Logacheva M."/>
        </authorList>
    </citation>
    <scope>NUCLEOTIDE SEQUENCE</scope>
    <source>
        <strain evidence="4">Hsosn_3</strain>
        <tissue evidence="4">Leaf</tissue>
    </source>
</reference>
<feature type="region of interest" description="Disordered" evidence="3">
    <location>
        <begin position="188"/>
        <end position="208"/>
    </location>
</feature>
<sequence length="289" mass="32936">MNEMDGLDFPLIFDSYGIQLSVNLLLGNHNEPEVEVEAEDEADDRTKAEAEAEADELMCFDKSLQELKDLRSQLHNAADYCQATFRNATHKHMVIYNTKEYLCQAIVTVVDHLGSAAANLNQQVSETDSVSETEISINTLKQKLATCQQYSQKLALHKVSWHPDFPRYHSRYIMQPMPILRRSNAMLKEPSDAPNGKTGPIKKENNSKPEASLVSFKYKPLPFDSSILSKINGFSKPGLLAENGQVLQPKPQHQLSQFQVKRKLKHRVLNWKPMEKNDLMSLVKWKRLT</sequence>
<dbReference type="EMBL" id="JAUIZM010000011">
    <property type="protein sequence ID" value="KAK1354763.1"/>
    <property type="molecule type" value="Genomic_DNA"/>
</dbReference>
<dbReference type="AlphaFoldDB" id="A0AAD8GVF9"/>
<accession>A0AAD8GVF9</accession>
<comment type="similarity">
    <text evidence="1">Belongs to the ABI family.</text>
</comment>
<evidence type="ECO:0000313" key="4">
    <source>
        <dbReference type="EMBL" id="KAK1354763.1"/>
    </source>
</evidence>
<dbReference type="PANTHER" id="PTHR10460:SF11">
    <property type="entry name" value="PROTEIN ABIL5-RELATED"/>
    <property type="match status" value="1"/>
</dbReference>
<evidence type="ECO:0000256" key="3">
    <source>
        <dbReference type="SAM" id="MobiDB-lite"/>
    </source>
</evidence>
<proteinExistence type="inferred from homology"/>
<organism evidence="4 5">
    <name type="scientific">Heracleum sosnowskyi</name>
    <dbReference type="NCBI Taxonomy" id="360622"/>
    <lineage>
        <taxon>Eukaryota</taxon>
        <taxon>Viridiplantae</taxon>
        <taxon>Streptophyta</taxon>
        <taxon>Embryophyta</taxon>
        <taxon>Tracheophyta</taxon>
        <taxon>Spermatophyta</taxon>
        <taxon>Magnoliopsida</taxon>
        <taxon>eudicotyledons</taxon>
        <taxon>Gunneridae</taxon>
        <taxon>Pentapetalae</taxon>
        <taxon>asterids</taxon>
        <taxon>campanulids</taxon>
        <taxon>Apiales</taxon>
        <taxon>Apiaceae</taxon>
        <taxon>Apioideae</taxon>
        <taxon>apioid superclade</taxon>
        <taxon>Tordylieae</taxon>
        <taxon>Tordyliinae</taxon>
        <taxon>Heracleum</taxon>
    </lineage>
</organism>
<dbReference type="InterPro" id="IPR028457">
    <property type="entry name" value="ABI"/>
</dbReference>
<dbReference type="Proteomes" id="UP001237642">
    <property type="component" value="Unassembled WGS sequence"/>
</dbReference>
<evidence type="ECO:0000256" key="1">
    <source>
        <dbReference type="ARBA" id="ARBA00010020"/>
    </source>
</evidence>
<comment type="function">
    <text evidence="2">Involved in regulation of actin and microtubule organization. Part of a WAVE complex that activates the Arp2/3 complex.</text>
</comment>
<reference evidence="4" key="2">
    <citation type="submission" date="2023-05" db="EMBL/GenBank/DDBJ databases">
        <authorList>
            <person name="Schelkunov M.I."/>
        </authorList>
    </citation>
    <scope>NUCLEOTIDE SEQUENCE</scope>
    <source>
        <strain evidence="4">Hsosn_3</strain>
        <tissue evidence="4">Leaf</tissue>
    </source>
</reference>
<keyword evidence="5" id="KW-1185">Reference proteome</keyword>
<dbReference type="Gene3D" id="6.10.140.1620">
    <property type="match status" value="1"/>
</dbReference>
<evidence type="ECO:0000313" key="5">
    <source>
        <dbReference type="Proteomes" id="UP001237642"/>
    </source>
</evidence>